<dbReference type="SUPFAM" id="SSF47336">
    <property type="entry name" value="ACP-like"/>
    <property type="match status" value="1"/>
</dbReference>
<dbReference type="CDD" id="cd00833">
    <property type="entry name" value="PKS"/>
    <property type="match status" value="1"/>
</dbReference>
<name>A0ABW4JKG6_9BACL</name>
<dbReference type="InterPro" id="IPR014030">
    <property type="entry name" value="Ketoacyl_synth_N"/>
</dbReference>
<dbReference type="Pfam" id="PF00109">
    <property type="entry name" value="ketoacyl-synt"/>
    <property type="match status" value="1"/>
</dbReference>
<dbReference type="Pfam" id="PF00550">
    <property type="entry name" value="PP-binding"/>
    <property type="match status" value="1"/>
</dbReference>
<keyword evidence="2" id="KW-0596">Phosphopantetheine</keyword>
<evidence type="ECO:0000256" key="1">
    <source>
        <dbReference type="ARBA" id="ARBA00001957"/>
    </source>
</evidence>
<dbReference type="SMART" id="SM00825">
    <property type="entry name" value="PKS_KS"/>
    <property type="match status" value="1"/>
</dbReference>
<protein>
    <submittedName>
        <fullName evidence="7">Condensation domain-containing protein</fullName>
    </submittedName>
</protein>
<dbReference type="InterPro" id="IPR009081">
    <property type="entry name" value="PP-bd_ACP"/>
</dbReference>
<dbReference type="Gene3D" id="1.10.1200.10">
    <property type="entry name" value="ACP-like"/>
    <property type="match status" value="1"/>
</dbReference>
<comment type="cofactor">
    <cofactor evidence="1">
        <name>pantetheine 4'-phosphate</name>
        <dbReference type="ChEBI" id="CHEBI:47942"/>
    </cofactor>
</comment>
<dbReference type="InterPro" id="IPR020841">
    <property type="entry name" value="PKS_Beta-ketoAc_synthase_dom"/>
</dbReference>
<dbReference type="PROSITE" id="PS52004">
    <property type="entry name" value="KS3_2"/>
    <property type="match status" value="1"/>
</dbReference>
<dbReference type="InterPro" id="IPR014031">
    <property type="entry name" value="Ketoacyl_synth_C"/>
</dbReference>
<gene>
    <name evidence="7" type="ORF">ACFSB2_17180</name>
</gene>
<dbReference type="PANTHER" id="PTHR43775:SF37">
    <property type="entry name" value="SI:DKEY-61P9.11"/>
    <property type="match status" value="1"/>
</dbReference>
<evidence type="ECO:0000313" key="7">
    <source>
        <dbReference type="EMBL" id="MFD1676438.1"/>
    </source>
</evidence>
<evidence type="ECO:0000313" key="8">
    <source>
        <dbReference type="Proteomes" id="UP001597079"/>
    </source>
</evidence>
<dbReference type="InterPro" id="IPR018201">
    <property type="entry name" value="Ketoacyl_synth_AS"/>
</dbReference>
<dbReference type="InterPro" id="IPR023213">
    <property type="entry name" value="CAT-like_dom_sf"/>
</dbReference>
<keyword evidence="3" id="KW-0597">Phosphoprotein</keyword>
<reference evidence="8" key="1">
    <citation type="journal article" date="2019" name="Int. J. Syst. Evol. Microbiol.">
        <title>The Global Catalogue of Microorganisms (GCM) 10K type strain sequencing project: providing services to taxonomists for standard genome sequencing and annotation.</title>
        <authorList>
            <consortium name="The Broad Institute Genomics Platform"/>
            <consortium name="The Broad Institute Genome Sequencing Center for Infectious Disease"/>
            <person name="Wu L."/>
            <person name="Ma J."/>
        </authorList>
    </citation>
    <scope>NUCLEOTIDE SEQUENCE [LARGE SCALE GENOMIC DNA]</scope>
    <source>
        <strain evidence="8">CGMCC 1.12286</strain>
    </source>
</reference>
<dbReference type="Pfam" id="PF22621">
    <property type="entry name" value="CurL-like_PKS_C"/>
    <property type="match status" value="1"/>
</dbReference>
<dbReference type="SMART" id="SM00823">
    <property type="entry name" value="PKS_PP"/>
    <property type="match status" value="1"/>
</dbReference>
<evidence type="ECO:0000259" key="5">
    <source>
        <dbReference type="PROSITE" id="PS50075"/>
    </source>
</evidence>
<dbReference type="PROSITE" id="PS50075">
    <property type="entry name" value="CARRIER"/>
    <property type="match status" value="1"/>
</dbReference>
<dbReference type="InterPro" id="IPR020806">
    <property type="entry name" value="PKS_PP-bd"/>
</dbReference>
<evidence type="ECO:0000256" key="4">
    <source>
        <dbReference type="ARBA" id="ARBA00022679"/>
    </source>
</evidence>
<feature type="domain" description="Carrier" evidence="5">
    <location>
        <begin position="620"/>
        <end position="695"/>
    </location>
</feature>
<sequence length="1154" mass="131013">MNTILQYLMKNTVAGKIDKETAVQLTKMIKELGQNTDDVAIIGMALQFPSASNPDDFWGNLINGEDLIRNFPKVRQEDTKQHLAFLNDQEHHTRYQTGAYLEEIDKFDHQFFGITPKEASLMDPNQRLFLETVWKAIEDAGYGGKKMLGSKTGVCLGFCLGSEDHTYKQMIQEVEPDSVPIALSGNLSPIMASRISYLLDLKGPSLVVDTACSSSLVAVHTACRMLENNEAEMTIVGGVKIHLFPMESENTIGIESSDGRTKTFDDGSDGTGIGEGVAALLLKPLSKALRDQDHIYAVIKGSAVNQDGHSIGITAPNVIAQEEVIVQAWKNAKVDPKTISYIEAHGTGTKLGDPVEVEGIRRAFQRFTDQKQFCAIGSLKTNMGHLDSLAGLAGLIKAVLALKHKKIPASLHFHQPNRQISFEVSPVYVNDRLMEWETKGTLRRCGVSAFGMSGTNCHVILEEAPLSSVKADVPVNEPQLFTLSALSESVLDRMVREFCEYLETPDVDHRNLTDICYTLYTGRGRYQCCIAMVVTNLEELHHKLTLLRLNGLQTMSEERIFYSNRGLEVEGTENEWDQRYKERAGKKVSLPTYSFARTRCWLQYPDGTQLSTVLKDSTERGYSEPEIKIANLWRDLLGLEEFSVHDDFFELGGNSLEANILTGRIRKTFSVNIPISEVFRSSTIAELAEYVETAETANTIAIEKLRKQEHYELSASQKRLFGIQQFLGKNVSYNMPFAMHLDGALDHLRLEQAWNQLIARHETLRTWFEVVNDEPVQKIQEEYCYKIKCQETKKHLLQEVLRDSIRPFDLAQLPLFNLKLFKLDEGRQILFFDMHHIISDGVSVSVLLKELVDLYQGHELAPPEVQYKEYAHWQKQIMSSATYQKQREFWINQFANYIPVLNMPTDYPRPHLKTYEGDKVLFEIDGEMMAQVNTLVKNTGTSLYAVLLSTFHILLARHSDQEEIVIGSPIAGRTEDDFQETVGMFVNMLPMRNRMQLGMTCREFIEEVMTNTMHAFENQDYQIDDLLADVGGTWSPDRNPFFDAVFALQNMDISEVTFDDVHLIPIPFYELEWNIAKFDLSLFAVHAKEGMNFCLEYSTDLFTAKTAQRLHQDFVRIIKDMTENYDMAINQIDLHDDSTLLDSISLDEVTFDFN</sequence>
<dbReference type="InterPro" id="IPR016039">
    <property type="entry name" value="Thiolase-like"/>
</dbReference>
<dbReference type="PANTHER" id="PTHR43775">
    <property type="entry name" value="FATTY ACID SYNTHASE"/>
    <property type="match status" value="1"/>
</dbReference>
<evidence type="ECO:0000256" key="3">
    <source>
        <dbReference type="ARBA" id="ARBA00022553"/>
    </source>
</evidence>
<evidence type="ECO:0000256" key="2">
    <source>
        <dbReference type="ARBA" id="ARBA00022450"/>
    </source>
</evidence>
<dbReference type="InterPro" id="IPR050091">
    <property type="entry name" value="PKS_NRPS_Biosynth_Enz"/>
</dbReference>
<keyword evidence="8" id="KW-1185">Reference proteome</keyword>
<dbReference type="Pfam" id="PF00668">
    <property type="entry name" value="Condensation"/>
    <property type="match status" value="1"/>
</dbReference>
<dbReference type="SUPFAM" id="SSF52777">
    <property type="entry name" value="CoA-dependent acyltransferases"/>
    <property type="match status" value="2"/>
</dbReference>
<keyword evidence="4" id="KW-0808">Transferase</keyword>
<feature type="domain" description="Ketosynthase family 3 (KS3)" evidence="6">
    <location>
        <begin position="36"/>
        <end position="463"/>
    </location>
</feature>
<dbReference type="Gene3D" id="3.30.559.30">
    <property type="entry name" value="Nonribosomal peptide synthetase, condensation domain"/>
    <property type="match status" value="1"/>
</dbReference>
<dbReference type="Gene3D" id="1.10.1240.100">
    <property type="match status" value="1"/>
</dbReference>
<dbReference type="Pfam" id="PF02801">
    <property type="entry name" value="Ketoacyl-synt_C"/>
    <property type="match status" value="1"/>
</dbReference>
<organism evidence="7 8">
    <name type="scientific">Alicyclobacillus fodiniaquatilis</name>
    <dbReference type="NCBI Taxonomy" id="1661150"/>
    <lineage>
        <taxon>Bacteria</taxon>
        <taxon>Bacillati</taxon>
        <taxon>Bacillota</taxon>
        <taxon>Bacilli</taxon>
        <taxon>Bacillales</taxon>
        <taxon>Alicyclobacillaceae</taxon>
        <taxon>Alicyclobacillus</taxon>
    </lineage>
</organism>
<dbReference type="InterPro" id="IPR001242">
    <property type="entry name" value="Condensation_dom"/>
</dbReference>
<comment type="caution">
    <text evidence="7">The sequence shown here is derived from an EMBL/GenBank/DDBJ whole genome shotgun (WGS) entry which is preliminary data.</text>
</comment>
<dbReference type="SUPFAM" id="SSF53901">
    <property type="entry name" value="Thiolase-like"/>
    <property type="match status" value="1"/>
</dbReference>
<dbReference type="EMBL" id="JBHUCX010000062">
    <property type="protein sequence ID" value="MFD1676438.1"/>
    <property type="molecule type" value="Genomic_DNA"/>
</dbReference>
<dbReference type="CDD" id="cd19531">
    <property type="entry name" value="LCL_NRPS-like"/>
    <property type="match status" value="1"/>
</dbReference>
<dbReference type="Gene3D" id="3.30.559.10">
    <property type="entry name" value="Chloramphenicol acetyltransferase-like domain"/>
    <property type="match status" value="1"/>
</dbReference>
<dbReference type="PROSITE" id="PS00606">
    <property type="entry name" value="KS3_1"/>
    <property type="match status" value="1"/>
</dbReference>
<dbReference type="RefSeq" id="WP_377944340.1">
    <property type="nucleotide sequence ID" value="NZ_JBHUCX010000062.1"/>
</dbReference>
<accession>A0ABW4JKG6</accession>
<proteinExistence type="predicted"/>
<evidence type="ECO:0000259" key="6">
    <source>
        <dbReference type="PROSITE" id="PS52004"/>
    </source>
</evidence>
<dbReference type="Gene3D" id="3.40.47.10">
    <property type="match status" value="1"/>
</dbReference>
<dbReference type="InterPro" id="IPR036736">
    <property type="entry name" value="ACP-like_sf"/>
</dbReference>
<dbReference type="Proteomes" id="UP001597079">
    <property type="component" value="Unassembled WGS sequence"/>
</dbReference>